<evidence type="ECO:0000313" key="7">
    <source>
        <dbReference type="EMBL" id="AYJ87325.1"/>
    </source>
</evidence>
<accession>A0A494TQE7</accession>
<reference evidence="7 8" key="1">
    <citation type="submission" date="2018-09" db="EMBL/GenBank/DDBJ databases">
        <title>Sphingomonas peninsula sp. nov., isolated from fildes peninsula, Antarctic soil.</title>
        <authorList>
            <person name="Yingchao G."/>
        </authorList>
    </citation>
    <scope>NUCLEOTIDE SEQUENCE [LARGE SCALE GENOMIC DNA]</scope>
    <source>
        <strain evidence="7 8">YZ-8</strain>
    </source>
</reference>
<name>A0A494TQE7_SPHPE</name>
<evidence type="ECO:0000256" key="4">
    <source>
        <dbReference type="ARBA" id="ARBA00022833"/>
    </source>
</evidence>
<dbReference type="GO" id="GO:0046872">
    <property type="term" value="F:metal ion binding"/>
    <property type="evidence" value="ECO:0007669"/>
    <property type="project" value="UniProtKB-KW"/>
</dbReference>
<dbReference type="SUPFAM" id="SSF56281">
    <property type="entry name" value="Metallo-hydrolase/oxidoreductase"/>
    <property type="match status" value="1"/>
</dbReference>
<keyword evidence="4" id="KW-0862">Zinc</keyword>
<evidence type="ECO:0000256" key="1">
    <source>
        <dbReference type="ARBA" id="ARBA00007749"/>
    </source>
</evidence>
<feature type="signal peptide" evidence="5">
    <location>
        <begin position="1"/>
        <end position="22"/>
    </location>
</feature>
<dbReference type="OrthoDB" id="9773738at2"/>
<dbReference type="PANTHER" id="PTHR42978">
    <property type="entry name" value="QUORUM-QUENCHING LACTONASE YTNP-RELATED-RELATED"/>
    <property type="match status" value="1"/>
</dbReference>
<protein>
    <submittedName>
        <fullName evidence="7">N-acyl homoserine lactonase family protein</fullName>
    </submittedName>
</protein>
<dbReference type="RefSeq" id="WP_121154514.1">
    <property type="nucleotide sequence ID" value="NZ_CP032829.1"/>
</dbReference>
<feature type="chain" id="PRO_5019820079" evidence="5">
    <location>
        <begin position="23"/>
        <end position="278"/>
    </location>
</feature>
<proteinExistence type="inferred from homology"/>
<comment type="similarity">
    <text evidence="1">Belongs to the metallo-beta-lactamase superfamily.</text>
</comment>
<dbReference type="GO" id="GO:0016787">
    <property type="term" value="F:hydrolase activity"/>
    <property type="evidence" value="ECO:0007669"/>
    <property type="project" value="UniProtKB-KW"/>
</dbReference>
<keyword evidence="5" id="KW-0732">Signal</keyword>
<evidence type="ECO:0000256" key="2">
    <source>
        <dbReference type="ARBA" id="ARBA00022723"/>
    </source>
</evidence>
<dbReference type="PANTHER" id="PTHR42978:SF3">
    <property type="entry name" value="BLR3078 PROTEIN"/>
    <property type="match status" value="1"/>
</dbReference>
<evidence type="ECO:0000256" key="5">
    <source>
        <dbReference type="SAM" id="SignalP"/>
    </source>
</evidence>
<dbReference type="Pfam" id="PF00753">
    <property type="entry name" value="Lactamase_B"/>
    <property type="match status" value="1"/>
</dbReference>
<dbReference type="KEGG" id="spha:D3Y57_17045"/>
<dbReference type="InterPro" id="IPR036866">
    <property type="entry name" value="RibonucZ/Hydroxyglut_hydro"/>
</dbReference>
<keyword evidence="3" id="KW-0378">Hydrolase</keyword>
<evidence type="ECO:0000256" key="3">
    <source>
        <dbReference type="ARBA" id="ARBA00022801"/>
    </source>
</evidence>
<dbReference type="Proteomes" id="UP000276254">
    <property type="component" value="Chromosome"/>
</dbReference>
<evidence type="ECO:0000259" key="6">
    <source>
        <dbReference type="SMART" id="SM00849"/>
    </source>
</evidence>
<dbReference type="SMART" id="SM00849">
    <property type="entry name" value="Lactamase_B"/>
    <property type="match status" value="1"/>
</dbReference>
<keyword evidence="2" id="KW-0479">Metal-binding</keyword>
<feature type="domain" description="Metallo-beta-lactamase" evidence="6">
    <location>
        <begin position="60"/>
        <end position="262"/>
    </location>
</feature>
<dbReference type="InterPro" id="IPR051013">
    <property type="entry name" value="MBL_superfamily_lactonases"/>
</dbReference>
<dbReference type="InterPro" id="IPR001279">
    <property type="entry name" value="Metallo-B-lactamas"/>
</dbReference>
<dbReference type="CDD" id="cd07729">
    <property type="entry name" value="AHL_lactonase_MBL-fold"/>
    <property type="match status" value="1"/>
</dbReference>
<organism evidence="7 8">
    <name type="scientific">Sphingomonas paeninsulae</name>
    <dbReference type="NCBI Taxonomy" id="2319844"/>
    <lineage>
        <taxon>Bacteria</taxon>
        <taxon>Pseudomonadati</taxon>
        <taxon>Pseudomonadota</taxon>
        <taxon>Alphaproteobacteria</taxon>
        <taxon>Sphingomonadales</taxon>
        <taxon>Sphingomonadaceae</taxon>
        <taxon>Sphingomonas</taxon>
    </lineage>
</organism>
<dbReference type="EMBL" id="CP032829">
    <property type="protein sequence ID" value="AYJ87325.1"/>
    <property type="molecule type" value="Genomic_DNA"/>
</dbReference>
<keyword evidence="8" id="KW-1185">Reference proteome</keyword>
<sequence length="278" mass="29252">MTRFAKLIAVAAGLLSATSAIAAPATADKLWRLDCGTVHVNVLNAFSDTQSYPGQARDLAASCYLIKHGATYMLWDTGLPLAMKGAPDDRTKPMSPTLRLSITEQLATIGVKPEQVTMVGISHYHFDHTGQAADFAKAKLFIGQGDYDALKQGGSGADARPLAPWFGGGSPIEGVSGDKDLFGDGSVTMIDLPGHTPGHHGLLINLAKTGPVLLSGDVAHFHENLDSNGVPGFNTSRAESLASMDRFRKLAASLKAIPVIQHDSRDIAKLPAFPAAAD</sequence>
<gene>
    <name evidence="7" type="ORF">D3Y57_17045</name>
</gene>
<evidence type="ECO:0000313" key="8">
    <source>
        <dbReference type="Proteomes" id="UP000276254"/>
    </source>
</evidence>
<dbReference type="AlphaFoldDB" id="A0A494TQE7"/>
<dbReference type="Gene3D" id="3.60.15.10">
    <property type="entry name" value="Ribonuclease Z/Hydroxyacylglutathione hydrolase-like"/>
    <property type="match status" value="1"/>
</dbReference>